<keyword evidence="1" id="KW-0349">Heme</keyword>
<dbReference type="OrthoDB" id="9797504at2"/>
<reference evidence="4" key="2">
    <citation type="submission" date="2019-09" db="EMBL/GenBank/DDBJ databases">
        <title>Taxonomic note: a critical rebuttal of the proposed division of the genus Arcobacter into six genera, emended descriptions of Arcobacter anaerophilus and the genus Arcobacter, and an assessment of genus-level boundaries for Epsilonproteobacteria using in silico genomic comparator tools.</title>
        <authorList>
            <person name="On S.L.W."/>
            <person name="Miller W.G."/>
            <person name="Biggs P."/>
            <person name="Cornelius A."/>
            <person name="Vandamme P."/>
        </authorList>
    </citation>
    <scope>NUCLEOTIDE SEQUENCE [LARGE SCALE GENOMIC DNA]</scope>
    <source>
        <strain evidence="4">LMG 26638</strain>
    </source>
</reference>
<keyword evidence="2" id="KW-0479">Metal-binding</keyword>
<accession>A0A5C2H7S6</accession>
<dbReference type="KEGG" id="apai:APAC_0374"/>
<keyword evidence="3" id="KW-0408">Iron</keyword>
<proteinExistence type="predicted"/>
<gene>
    <name evidence="4" type="ORF">APAC_0374</name>
</gene>
<dbReference type="RefSeq" id="WP_130232501.1">
    <property type="nucleotide sequence ID" value="NZ_BMEF01000010.1"/>
</dbReference>
<dbReference type="EMBL" id="CP035928">
    <property type="protein sequence ID" value="QEP33535.1"/>
    <property type="molecule type" value="Genomic_DNA"/>
</dbReference>
<dbReference type="InterPro" id="IPR009056">
    <property type="entry name" value="Cyt_c-like_dom"/>
</dbReference>
<dbReference type="SUPFAM" id="SSF46626">
    <property type="entry name" value="Cytochrome c"/>
    <property type="match status" value="1"/>
</dbReference>
<evidence type="ECO:0000256" key="3">
    <source>
        <dbReference type="ARBA" id="ARBA00023004"/>
    </source>
</evidence>
<dbReference type="GO" id="GO:0046872">
    <property type="term" value="F:metal ion binding"/>
    <property type="evidence" value="ECO:0007669"/>
    <property type="project" value="UniProtKB-KW"/>
</dbReference>
<dbReference type="AlphaFoldDB" id="A0A5C2H7S6"/>
<sequence>MNKIQKIGLAALFSAVCAFGHGSVTPQAIDVEVIKKAGIPLLGEEMLEENPYKTDDKKVVEFGKIQYSENCARCHGLDAISGGVAPDLRYLEAGFDGDEWFIERFMNGAVRNGNVYMPPFKGILPQEAMWAIRTYVLSLPQPE</sequence>
<dbReference type="InterPro" id="IPR030991">
    <property type="entry name" value="c550_proteobact"/>
</dbReference>
<keyword evidence="5" id="KW-1185">Reference proteome</keyword>
<dbReference type="Pfam" id="PF13442">
    <property type="entry name" value="Cytochrome_CBB3"/>
    <property type="match status" value="1"/>
</dbReference>
<dbReference type="PROSITE" id="PS51007">
    <property type="entry name" value="CYTC"/>
    <property type="match status" value="1"/>
</dbReference>
<dbReference type="GO" id="GO:0009055">
    <property type="term" value="F:electron transfer activity"/>
    <property type="evidence" value="ECO:0007669"/>
    <property type="project" value="InterPro"/>
</dbReference>
<reference evidence="4" key="1">
    <citation type="submission" date="2019-09" db="EMBL/GenBank/DDBJ databases">
        <title>Complete genome sequencing of four Arcobacter species reveals a diverse suite of mobile elements.</title>
        <authorList>
            <person name="Miller W.G."/>
            <person name="Yee E."/>
            <person name="Bono J.L."/>
        </authorList>
    </citation>
    <scope>NUCLEOTIDE SEQUENCE [LARGE SCALE GENOMIC DNA]</scope>
    <source>
        <strain evidence="4">LMG 26638</strain>
    </source>
</reference>
<dbReference type="InterPro" id="IPR036909">
    <property type="entry name" value="Cyt_c-like_dom_sf"/>
</dbReference>
<dbReference type="Proteomes" id="UP000322726">
    <property type="component" value="Chromosome"/>
</dbReference>
<dbReference type="GO" id="GO:0020037">
    <property type="term" value="F:heme binding"/>
    <property type="evidence" value="ECO:0007669"/>
    <property type="project" value="InterPro"/>
</dbReference>
<organism evidence="4 5">
    <name type="scientific">Malaciobacter pacificus</name>
    <dbReference type="NCBI Taxonomy" id="1080223"/>
    <lineage>
        <taxon>Bacteria</taxon>
        <taxon>Pseudomonadati</taxon>
        <taxon>Campylobacterota</taxon>
        <taxon>Epsilonproteobacteria</taxon>
        <taxon>Campylobacterales</taxon>
        <taxon>Arcobacteraceae</taxon>
        <taxon>Malaciobacter</taxon>
    </lineage>
</organism>
<evidence type="ECO:0000313" key="5">
    <source>
        <dbReference type="Proteomes" id="UP000322726"/>
    </source>
</evidence>
<evidence type="ECO:0000256" key="2">
    <source>
        <dbReference type="ARBA" id="ARBA00022723"/>
    </source>
</evidence>
<dbReference type="NCBIfam" id="TIGR04494">
    <property type="entry name" value="c550_PedF"/>
    <property type="match status" value="1"/>
</dbReference>
<evidence type="ECO:0000313" key="4">
    <source>
        <dbReference type="EMBL" id="QEP33535.1"/>
    </source>
</evidence>
<dbReference type="Gene3D" id="1.10.760.10">
    <property type="entry name" value="Cytochrome c-like domain"/>
    <property type="match status" value="1"/>
</dbReference>
<evidence type="ECO:0000256" key="1">
    <source>
        <dbReference type="ARBA" id="ARBA00022617"/>
    </source>
</evidence>
<name>A0A5C2H7S6_9BACT</name>
<protein>
    <submittedName>
        <fullName evidence="4">Cytochrome c550 PedF</fullName>
    </submittedName>
</protein>